<comment type="subcellular location">
    <subcellularLocation>
        <location evidence="13">Cytoplasm</location>
    </subcellularLocation>
</comment>
<dbReference type="CDD" id="cd16962">
    <property type="entry name" value="RuvC"/>
    <property type="match status" value="1"/>
</dbReference>
<evidence type="ECO:0000256" key="8">
    <source>
        <dbReference type="ARBA" id="ARBA00022842"/>
    </source>
</evidence>
<dbReference type="FunFam" id="3.30.420.10:FF:000002">
    <property type="entry name" value="Crossover junction endodeoxyribonuclease RuvC"/>
    <property type="match status" value="1"/>
</dbReference>
<dbReference type="NCBIfam" id="NF000711">
    <property type="entry name" value="PRK00039.2-1"/>
    <property type="match status" value="1"/>
</dbReference>
<dbReference type="Pfam" id="PF02075">
    <property type="entry name" value="RuvC"/>
    <property type="match status" value="1"/>
</dbReference>
<feature type="active site" evidence="13">
    <location>
        <position position="70"/>
    </location>
</feature>
<feature type="binding site" evidence="13">
    <location>
        <position position="70"/>
    </location>
    <ligand>
        <name>Mg(2+)</name>
        <dbReference type="ChEBI" id="CHEBI:18420"/>
        <label>2</label>
    </ligand>
</feature>
<keyword evidence="16" id="KW-1185">Reference proteome</keyword>
<protein>
    <recommendedName>
        <fullName evidence="13 14">Crossover junction endodeoxyribonuclease RuvC</fullName>
        <ecNumber evidence="13 14">3.1.21.10</ecNumber>
    </recommendedName>
    <alternativeName>
        <fullName evidence="13">Holliday junction nuclease RuvC</fullName>
    </alternativeName>
    <alternativeName>
        <fullName evidence="13">Holliday junction resolvase RuvC</fullName>
    </alternativeName>
</protein>
<comment type="cofactor">
    <cofactor evidence="13">
        <name>Mg(2+)</name>
        <dbReference type="ChEBI" id="CHEBI:18420"/>
    </cofactor>
    <text evidence="13">Binds 2 Mg(2+) ion per subunit.</text>
</comment>
<reference evidence="15 16" key="1">
    <citation type="journal article" date="2015" name="Stand. Genomic Sci.">
        <title>Complete genome sequence and description of Salinispira pacifica gen. nov., sp. nov., a novel spirochaete isolated form a hypersaline microbial mat.</title>
        <authorList>
            <person name="Ben Hania W."/>
            <person name="Joseph M."/>
            <person name="Schumann P."/>
            <person name="Bunk B."/>
            <person name="Fiebig A."/>
            <person name="Sproer C."/>
            <person name="Klenk H.P."/>
            <person name="Fardeau M.L."/>
            <person name="Spring S."/>
        </authorList>
    </citation>
    <scope>NUCLEOTIDE SEQUENCE [LARGE SCALE GENOMIC DNA]</scope>
    <source>
        <strain evidence="15 16">L21-RPul-D2</strain>
    </source>
</reference>
<comment type="catalytic activity">
    <reaction evidence="12 13">
        <text>Endonucleolytic cleavage at a junction such as a reciprocal single-stranded crossover between two homologous DNA duplexes (Holliday junction).</text>
        <dbReference type="EC" id="3.1.21.10"/>
    </reaction>
</comment>
<evidence type="ECO:0000256" key="13">
    <source>
        <dbReference type="HAMAP-Rule" id="MF_00034"/>
    </source>
</evidence>
<dbReference type="OrthoDB" id="9805499at2"/>
<evidence type="ECO:0000256" key="10">
    <source>
        <dbReference type="ARBA" id="ARBA00023172"/>
    </source>
</evidence>
<dbReference type="NCBIfam" id="TIGR00228">
    <property type="entry name" value="ruvC"/>
    <property type="match status" value="1"/>
</dbReference>
<dbReference type="Proteomes" id="UP000018680">
    <property type="component" value="Chromosome"/>
</dbReference>
<keyword evidence="2 13" id="KW-0963">Cytoplasm</keyword>
<comment type="similarity">
    <text evidence="1 13">Belongs to the RuvC family.</text>
</comment>
<dbReference type="InterPro" id="IPR012337">
    <property type="entry name" value="RNaseH-like_sf"/>
</dbReference>
<organism evidence="15 16">
    <name type="scientific">Salinispira pacifica</name>
    <dbReference type="NCBI Taxonomy" id="1307761"/>
    <lineage>
        <taxon>Bacteria</taxon>
        <taxon>Pseudomonadati</taxon>
        <taxon>Spirochaetota</taxon>
        <taxon>Spirochaetia</taxon>
        <taxon>Spirochaetales</taxon>
        <taxon>Spirochaetaceae</taxon>
        <taxon>Salinispira</taxon>
    </lineage>
</organism>
<evidence type="ECO:0000256" key="5">
    <source>
        <dbReference type="ARBA" id="ARBA00022759"/>
    </source>
</evidence>
<dbReference type="GO" id="GO:0048476">
    <property type="term" value="C:Holliday junction resolvase complex"/>
    <property type="evidence" value="ECO:0007669"/>
    <property type="project" value="UniProtKB-UniRule"/>
</dbReference>
<evidence type="ECO:0000313" key="16">
    <source>
        <dbReference type="Proteomes" id="UP000018680"/>
    </source>
</evidence>
<keyword evidence="11 13" id="KW-0234">DNA repair</keyword>
<evidence type="ECO:0000313" key="15">
    <source>
        <dbReference type="EMBL" id="AHC15204.1"/>
    </source>
</evidence>
<dbReference type="Gene3D" id="3.30.420.10">
    <property type="entry name" value="Ribonuclease H-like superfamily/Ribonuclease H"/>
    <property type="match status" value="1"/>
</dbReference>
<dbReference type="GO" id="GO:0003677">
    <property type="term" value="F:DNA binding"/>
    <property type="evidence" value="ECO:0007669"/>
    <property type="project" value="UniProtKB-KW"/>
</dbReference>
<dbReference type="KEGG" id="slr:L21SP2_1829"/>
<dbReference type="eggNOG" id="COG0817">
    <property type="taxonomic scope" value="Bacteria"/>
</dbReference>
<feature type="binding site" evidence="13">
    <location>
        <position position="143"/>
    </location>
    <ligand>
        <name>Mg(2+)</name>
        <dbReference type="ChEBI" id="CHEBI:18420"/>
        <label>1</label>
    </ligand>
</feature>
<evidence type="ECO:0000256" key="11">
    <source>
        <dbReference type="ARBA" id="ARBA00023204"/>
    </source>
</evidence>
<dbReference type="PANTHER" id="PTHR30194">
    <property type="entry name" value="CROSSOVER JUNCTION ENDODEOXYRIBONUCLEASE RUVC"/>
    <property type="match status" value="1"/>
</dbReference>
<dbReference type="STRING" id="1307761.L21SP2_1829"/>
<evidence type="ECO:0000256" key="6">
    <source>
        <dbReference type="ARBA" id="ARBA00022763"/>
    </source>
</evidence>
<proteinExistence type="inferred from homology"/>
<accession>V5WI33</accession>
<comment type="function">
    <text evidence="13">The RuvA-RuvB-RuvC complex processes Holliday junction (HJ) DNA during genetic recombination and DNA repair. Endonuclease that resolves HJ intermediates. Cleaves cruciform DNA by making single-stranded nicks across the HJ at symmetrical positions within the homologous arms, yielding a 5'-phosphate and a 3'-hydroxyl group; requires a central core of homology in the junction. The consensus cleavage sequence is 5'-(A/T)TT(C/G)-3'. Cleavage occurs on the 3'-side of the TT dinucleotide at the point of strand exchange. HJ branch migration catalyzed by RuvA-RuvB allows RuvC to scan DNA until it finds its consensus sequence, where it cleaves and resolves the cruciform DNA.</text>
</comment>
<evidence type="ECO:0000256" key="9">
    <source>
        <dbReference type="ARBA" id="ARBA00023125"/>
    </source>
</evidence>
<evidence type="ECO:0000256" key="12">
    <source>
        <dbReference type="ARBA" id="ARBA00029354"/>
    </source>
</evidence>
<keyword evidence="5 13" id="KW-0255">Endonuclease</keyword>
<dbReference type="GO" id="GO:0005737">
    <property type="term" value="C:cytoplasm"/>
    <property type="evidence" value="ECO:0007669"/>
    <property type="project" value="UniProtKB-SubCell"/>
</dbReference>
<evidence type="ECO:0000256" key="2">
    <source>
        <dbReference type="ARBA" id="ARBA00022490"/>
    </source>
</evidence>
<evidence type="ECO:0000256" key="4">
    <source>
        <dbReference type="ARBA" id="ARBA00022723"/>
    </source>
</evidence>
<dbReference type="EC" id="3.1.21.10" evidence="13 14"/>
<dbReference type="GO" id="GO:0006281">
    <property type="term" value="P:DNA repair"/>
    <property type="evidence" value="ECO:0007669"/>
    <property type="project" value="UniProtKB-UniRule"/>
</dbReference>
<dbReference type="AlphaFoldDB" id="V5WI33"/>
<evidence type="ECO:0000256" key="1">
    <source>
        <dbReference type="ARBA" id="ARBA00009518"/>
    </source>
</evidence>
<dbReference type="GO" id="GO:0008821">
    <property type="term" value="F:crossover junction DNA endonuclease activity"/>
    <property type="evidence" value="ECO:0007669"/>
    <property type="project" value="UniProtKB-UniRule"/>
</dbReference>
<dbReference type="PATRIC" id="fig|1307761.3.peg.1823"/>
<dbReference type="GO" id="GO:0000287">
    <property type="term" value="F:magnesium ion binding"/>
    <property type="evidence" value="ECO:0007669"/>
    <property type="project" value="UniProtKB-UniRule"/>
</dbReference>
<keyword evidence="7 13" id="KW-0378">Hydrolase</keyword>
<dbReference type="EMBL" id="CP006939">
    <property type="protein sequence ID" value="AHC15204.1"/>
    <property type="molecule type" value="Genomic_DNA"/>
</dbReference>
<dbReference type="HAMAP" id="MF_00034">
    <property type="entry name" value="RuvC"/>
    <property type="match status" value="1"/>
</dbReference>
<keyword evidence="8 13" id="KW-0460">Magnesium</keyword>
<gene>
    <name evidence="13" type="primary">ruvC</name>
    <name evidence="15" type="ORF">L21SP2_1829</name>
</gene>
<keyword evidence="9 13" id="KW-0238">DNA-binding</keyword>
<dbReference type="PRINTS" id="PR00696">
    <property type="entry name" value="RSOLVASERUVC"/>
</dbReference>
<dbReference type="HOGENOM" id="CLU_091257_3_1_12"/>
<evidence type="ECO:0000256" key="3">
    <source>
        <dbReference type="ARBA" id="ARBA00022722"/>
    </source>
</evidence>
<evidence type="ECO:0000256" key="7">
    <source>
        <dbReference type="ARBA" id="ARBA00022801"/>
    </source>
</evidence>
<keyword evidence="10 13" id="KW-0233">DNA recombination</keyword>
<dbReference type="PANTHER" id="PTHR30194:SF3">
    <property type="entry name" value="CROSSOVER JUNCTION ENDODEOXYRIBONUCLEASE RUVC"/>
    <property type="match status" value="1"/>
</dbReference>
<evidence type="ECO:0000256" key="14">
    <source>
        <dbReference type="NCBIfam" id="TIGR00228"/>
    </source>
</evidence>
<dbReference type="GO" id="GO:0006310">
    <property type="term" value="P:DNA recombination"/>
    <property type="evidence" value="ECO:0007669"/>
    <property type="project" value="UniProtKB-UniRule"/>
</dbReference>
<feature type="binding site" evidence="13">
    <location>
        <position position="10"/>
    </location>
    <ligand>
        <name>Mg(2+)</name>
        <dbReference type="ChEBI" id="CHEBI:18420"/>
        <label>1</label>
    </ligand>
</feature>
<comment type="subunit">
    <text evidence="13">Homodimer which binds Holliday junction (HJ) DNA. The HJ becomes 2-fold symmetrical on binding to RuvC with unstacked arms; it has a different conformation from HJ DNA in complex with RuvA. In the full resolvosome a probable DNA-RuvA(4)-RuvB(12)-RuvC(2) complex forms which resolves the HJ.</text>
</comment>
<dbReference type="InterPro" id="IPR036397">
    <property type="entry name" value="RNaseH_sf"/>
</dbReference>
<keyword evidence="4 13" id="KW-0479">Metal-binding</keyword>
<dbReference type="RefSeq" id="WP_024268122.1">
    <property type="nucleotide sequence ID" value="NC_023035.1"/>
</dbReference>
<dbReference type="InterPro" id="IPR002176">
    <property type="entry name" value="X-over_junc_endoDNase_RuvC"/>
</dbReference>
<feature type="active site" evidence="13">
    <location>
        <position position="10"/>
    </location>
</feature>
<dbReference type="SUPFAM" id="SSF53098">
    <property type="entry name" value="Ribonuclease H-like"/>
    <property type="match status" value="1"/>
</dbReference>
<sequence>MPETILAGFDPGLASTGYGVISVQGSRVRQLEHGEIRTDSASPEQNRLLQIYEKCMAVLEHYAPSAAGIESIFFAKNVGSAIPVAHARGVILLACEMSGITAVSLSPPQIKQRISGVGRAEKSQVQHMVQLLLGMKEAPSSDHAADALAAAYALWQEQGFSGIIQS</sequence>
<name>V5WI33_9SPIO</name>
<keyword evidence="3 13" id="KW-0540">Nuclease</keyword>
<feature type="active site" evidence="13">
    <location>
        <position position="143"/>
    </location>
</feature>
<keyword evidence="6 13" id="KW-0227">DNA damage</keyword>